<keyword evidence="2" id="KW-1185">Reference proteome</keyword>
<dbReference type="Proteomes" id="UP001329430">
    <property type="component" value="Chromosome 3"/>
</dbReference>
<evidence type="ECO:0000313" key="2">
    <source>
        <dbReference type="Proteomes" id="UP001329430"/>
    </source>
</evidence>
<accession>A0AAN7VHS0</accession>
<sequence>MRAQPSKKYMSPDIEKTINALKIAQKGYVPGVQPRNQLSISITPVHVSQSTENECPSVSSSQTSLLFDTNNSLLNLVKSYDPESIIGTVNLETSSSIDNVCITI</sequence>
<reference evidence="1 2" key="1">
    <citation type="journal article" date="2024" name="Insects">
        <title>An Improved Chromosome-Level Genome Assembly of the Firefly Pyrocoelia pectoralis.</title>
        <authorList>
            <person name="Fu X."/>
            <person name="Meyer-Rochow V.B."/>
            <person name="Ballantyne L."/>
            <person name="Zhu X."/>
        </authorList>
    </citation>
    <scope>NUCLEOTIDE SEQUENCE [LARGE SCALE GENOMIC DNA]</scope>
    <source>
        <strain evidence="1">XCY_ONT2</strain>
    </source>
</reference>
<dbReference type="EMBL" id="JAVRBK010000003">
    <property type="protein sequence ID" value="KAK5646674.1"/>
    <property type="molecule type" value="Genomic_DNA"/>
</dbReference>
<comment type="caution">
    <text evidence="1">The sequence shown here is derived from an EMBL/GenBank/DDBJ whole genome shotgun (WGS) entry which is preliminary data.</text>
</comment>
<proteinExistence type="predicted"/>
<organism evidence="1 2">
    <name type="scientific">Pyrocoelia pectoralis</name>
    <dbReference type="NCBI Taxonomy" id="417401"/>
    <lineage>
        <taxon>Eukaryota</taxon>
        <taxon>Metazoa</taxon>
        <taxon>Ecdysozoa</taxon>
        <taxon>Arthropoda</taxon>
        <taxon>Hexapoda</taxon>
        <taxon>Insecta</taxon>
        <taxon>Pterygota</taxon>
        <taxon>Neoptera</taxon>
        <taxon>Endopterygota</taxon>
        <taxon>Coleoptera</taxon>
        <taxon>Polyphaga</taxon>
        <taxon>Elateriformia</taxon>
        <taxon>Elateroidea</taxon>
        <taxon>Lampyridae</taxon>
        <taxon>Lampyrinae</taxon>
        <taxon>Pyrocoelia</taxon>
    </lineage>
</organism>
<protein>
    <submittedName>
        <fullName evidence="1">Uncharacterized protein</fullName>
    </submittedName>
</protein>
<gene>
    <name evidence="1" type="ORF">RI129_005138</name>
</gene>
<name>A0AAN7VHS0_9COLE</name>
<evidence type="ECO:0000313" key="1">
    <source>
        <dbReference type="EMBL" id="KAK5646674.1"/>
    </source>
</evidence>
<dbReference type="AlphaFoldDB" id="A0AAN7VHS0"/>